<dbReference type="AlphaFoldDB" id="A0A8J5JRR6"/>
<name>A0A8J5JRR6_HOMAM</name>
<keyword evidence="1" id="KW-0472">Membrane</keyword>
<organism evidence="2 3">
    <name type="scientific">Homarus americanus</name>
    <name type="common">American lobster</name>
    <dbReference type="NCBI Taxonomy" id="6706"/>
    <lineage>
        <taxon>Eukaryota</taxon>
        <taxon>Metazoa</taxon>
        <taxon>Ecdysozoa</taxon>
        <taxon>Arthropoda</taxon>
        <taxon>Crustacea</taxon>
        <taxon>Multicrustacea</taxon>
        <taxon>Malacostraca</taxon>
        <taxon>Eumalacostraca</taxon>
        <taxon>Eucarida</taxon>
        <taxon>Decapoda</taxon>
        <taxon>Pleocyemata</taxon>
        <taxon>Astacidea</taxon>
        <taxon>Nephropoidea</taxon>
        <taxon>Nephropidae</taxon>
        <taxon>Homarus</taxon>
    </lineage>
</organism>
<evidence type="ECO:0000313" key="3">
    <source>
        <dbReference type="Proteomes" id="UP000747542"/>
    </source>
</evidence>
<evidence type="ECO:0000313" key="2">
    <source>
        <dbReference type="EMBL" id="KAG7160893.1"/>
    </source>
</evidence>
<protein>
    <submittedName>
        <fullName evidence="2">Small intestine urate exporter-like</fullName>
    </submittedName>
</protein>
<feature type="transmembrane region" description="Helical" evidence="1">
    <location>
        <begin position="12"/>
        <end position="32"/>
    </location>
</feature>
<keyword evidence="1" id="KW-1133">Transmembrane helix</keyword>
<gene>
    <name evidence="2" type="primary">Slc17a4-L</name>
    <name evidence="2" type="ORF">Hamer_G007666</name>
</gene>
<comment type="caution">
    <text evidence="2">The sequence shown here is derived from an EMBL/GenBank/DDBJ whole genome shotgun (WGS) entry which is preliminary data.</text>
</comment>
<proteinExistence type="predicted"/>
<feature type="transmembrane region" description="Helical" evidence="1">
    <location>
        <begin position="39"/>
        <end position="59"/>
    </location>
</feature>
<reference evidence="2" key="1">
    <citation type="journal article" date="2021" name="Sci. Adv.">
        <title>The American lobster genome reveals insights on longevity, neural, and immune adaptations.</title>
        <authorList>
            <person name="Polinski J.M."/>
            <person name="Zimin A.V."/>
            <person name="Clark K.F."/>
            <person name="Kohn A.B."/>
            <person name="Sadowski N."/>
            <person name="Timp W."/>
            <person name="Ptitsyn A."/>
            <person name="Khanna P."/>
            <person name="Romanova D.Y."/>
            <person name="Williams P."/>
            <person name="Greenwood S.J."/>
            <person name="Moroz L.L."/>
            <person name="Walt D.R."/>
            <person name="Bodnar A.G."/>
        </authorList>
    </citation>
    <scope>NUCLEOTIDE SEQUENCE</scope>
    <source>
        <strain evidence="2">GMGI-L3</strain>
    </source>
</reference>
<evidence type="ECO:0000256" key="1">
    <source>
        <dbReference type="SAM" id="Phobius"/>
    </source>
</evidence>
<keyword evidence="3" id="KW-1185">Reference proteome</keyword>
<dbReference type="EMBL" id="JAHLQT010030594">
    <property type="protein sequence ID" value="KAG7160893.1"/>
    <property type="molecule type" value="Genomic_DNA"/>
</dbReference>
<keyword evidence="1" id="KW-0812">Transmembrane</keyword>
<sequence>MDIAPNYAGTLVGLVGLGNLVGFVAPITTILFNSQPNGWDAIIFFSCCLYLVFSLFYVVGVTADVQDWNFYEEIDGDEEQPAVSETPRPRPAAL</sequence>
<accession>A0A8J5JRR6</accession>
<dbReference type="Proteomes" id="UP000747542">
    <property type="component" value="Unassembled WGS sequence"/>
</dbReference>